<protein>
    <submittedName>
        <fullName evidence="2">MIP08754p</fullName>
    </submittedName>
</protein>
<dbReference type="EMBL" id="BT081365">
    <property type="protein sequence ID" value="ACO34923.1"/>
    <property type="molecule type" value="mRNA"/>
</dbReference>
<feature type="compositionally biased region" description="Basic and acidic residues" evidence="1">
    <location>
        <begin position="96"/>
        <end position="105"/>
    </location>
</feature>
<organism evidence="2">
    <name type="scientific">Drosophila melanogaster</name>
    <name type="common">Fruit fly</name>
    <dbReference type="NCBI Taxonomy" id="7227"/>
    <lineage>
        <taxon>Eukaryota</taxon>
        <taxon>Metazoa</taxon>
        <taxon>Ecdysozoa</taxon>
        <taxon>Arthropoda</taxon>
        <taxon>Hexapoda</taxon>
        <taxon>Insecta</taxon>
        <taxon>Pterygota</taxon>
        <taxon>Neoptera</taxon>
        <taxon>Endopterygota</taxon>
        <taxon>Diptera</taxon>
        <taxon>Brachycera</taxon>
        <taxon>Muscomorpha</taxon>
        <taxon>Ephydroidea</taxon>
        <taxon>Drosophilidae</taxon>
        <taxon>Drosophila</taxon>
        <taxon>Sophophora</taxon>
    </lineage>
</organism>
<evidence type="ECO:0000256" key="1">
    <source>
        <dbReference type="SAM" id="MobiDB-lite"/>
    </source>
</evidence>
<reference evidence="2" key="1">
    <citation type="submission" date="2009-03" db="EMBL/GenBank/DDBJ databases">
        <authorList>
            <person name="Carlson J."/>
            <person name="Booth B."/>
            <person name="Frise E."/>
            <person name="Sandler J."/>
            <person name="Wan K."/>
            <person name="Yu C."/>
            <person name="Celniker S."/>
        </authorList>
    </citation>
    <scope>NUCLEOTIDE SEQUENCE</scope>
</reference>
<proteinExistence type="evidence at transcript level"/>
<sequence>MWWVQWVDTPPPLFPLHILAYKNIITRSARGKQMLATAEPPDLHRSHFLCHIKRRAQQQCNAKRAPQRASAAMTFGRDSRVTRRQRRTSVEIETETMDRRTDRRTNGRTKQCAMHLQRSILQISKATHL</sequence>
<accession>C1C3D6</accession>
<name>C1C3D6_DROME</name>
<evidence type="ECO:0000313" key="2">
    <source>
        <dbReference type="EMBL" id="ACO34923.1"/>
    </source>
</evidence>
<feature type="region of interest" description="Disordered" evidence="1">
    <location>
        <begin position="64"/>
        <end position="112"/>
    </location>
</feature>
<dbReference type="AlphaFoldDB" id="C1C3D6"/>